<dbReference type="Proteomes" id="UP000236248">
    <property type="component" value="Chromosome NCAV"/>
</dbReference>
<dbReference type="Gene3D" id="1.10.1200.200">
    <property type="entry name" value="Protein of unknown function DUF3227"/>
    <property type="match status" value="1"/>
</dbReference>
<dbReference type="AlphaFoldDB" id="A0A2K5ARU9"/>
<name>A0A2K5ARU9_9ARCH</name>
<protein>
    <recommendedName>
        <fullName evidence="4">Nitrosopumilus output domain-containing protein</fullName>
    </recommendedName>
</protein>
<dbReference type="KEGG" id="ncv:NCAV_1190"/>
<evidence type="ECO:0000313" key="2">
    <source>
        <dbReference type="EMBL" id="SPC34357.1"/>
    </source>
</evidence>
<sequence length="149" mass="16909">MMEDVGNTKYGMSVEDERRRVEDGKDDDGLGRGAKVSTNRGRYIGDGEDVEKRINAIVIKHLSNVLGDNTVRVINFYLDRMGVDIHNLCSNPKKVEDGLFLLFKDSARMLISEIISILYSEFNVRSNNDTRQQSLEDAIKLVKESIVNR</sequence>
<evidence type="ECO:0000313" key="3">
    <source>
        <dbReference type="Proteomes" id="UP000236248"/>
    </source>
</evidence>
<feature type="compositionally biased region" description="Basic and acidic residues" evidence="1">
    <location>
        <begin position="15"/>
        <end position="30"/>
    </location>
</feature>
<accession>A0A2K5ARU9</accession>
<organism evidence="2 3">
    <name type="scientific">Candidatus Nitrosocaldus cavascurensis</name>
    <dbReference type="NCBI Taxonomy" id="2058097"/>
    <lineage>
        <taxon>Archaea</taxon>
        <taxon>Nitrososphaerota</taxon>
        <taxon>Nitrososphaeria</taxon>
        <taxon>Candidatus Nitrosocaldales</taxon>
        <taxon>Candidatus Nitrosocaldaceae</taxon>
        <taxon>Candidatus Nitrosocaldus</taxon>
    </lineage>
</organism>
<gene>
    <name evidence="2" type="ORF">NCAV_1190</name>
</gene>
<dbReference type="InterPro" id="IPR044908">
    <property type="entry name" value="NitrOD5-like_sf"/>
</dbReference>
<evidence type="ECO:0000256" key="1">
    <source>
        <dbReference type="SAM" id="MobiDB-lite"/>
    </source>
</evidence>
<proteinExistence type="predicted"/>
<dbReference type="GeneID" id="41595195"/>
<keyword evidence="3" id="KW-1185">Reference proteome</keyword>
<evidence type="ECO:0008006" key="4">
    <source>
        <dbReference type="Google" id="ProtNLM"/>
    </source>
</evidence>
<dbReference type="RefSeq" id="WP_103286975.1">
    <property type="nucleotide sequence ID" value="NZ_LT981265.1"/>
</dbReference>
<reference evidence="3" key="1">
    <citation type="submission" date="2018-01" db="EMBL/GenBank/DDBJ databases">
        <authorList>
            <person name="Kerou L M."/>
        </authorList>
    </citation>
    <scope>NUCLEOTIDE SEQUENCE [LARGE SCALE GENOMIC DNA]</scope>
    <source>
        <strain evidence="3">SCU2</strain>
    </source>
</reference>
<feature type="region of interest" description="Disordered" evidence="1">
    <location>
        <begin position="1"/>
        <end position="34"/>
    </location>
</feature>
<dbReference type="EMBL" id="LT981265">
    <property type="protein sequence ID" value="SPC34357.1"/>
    <property type="molecule type" value="Genomic_DNA"/>
</dbReference>